<evidence type="ECO:0008006" key="3">
    <source>
        <dbReference type="Google" id="ProtNLM"/>
    </source>
</evidence>
<reference evidence="1 2" key="1">
    <citation type="submission" date="2020-04" db="EMBL/GenBank/DDBJ databases">
        <title>Genome sequence for Sphingorhabdus sp. strain M1.</title>
        <authorList>
            <person name="Park S.-J."/>
        </authorList>
    </citation>
    <scope>NUCLEOTIDE SEQUENCE [LARGE SCALE GENOMIC DNA]</scope>
    <source>
        <strain evidence="1 2">JK6</strain>
    </source>
</reference>
<dbReference type="Proteomes" id="UP000501600">
    <property type="component" value="Chromosome"/>
</dbReference>
<sequence>MNPFEMVVAIIIVITIGKVMNTKLQASKGIAEDRDGNPIMLSDPDSARLQEEVKYLKERVQVLEKIATDDRGGRELANEIEKLRDR</sequence>
<organism evidence="1 2">
    <name type="scientific">Parasphingorhabdus halotolerans</name>
    <dbReference type="NCBI Taxonomy" id="2725558"/>
    <lineage>
        <taxon>Bacteria</taxon>
        <taxon>Pseudomonadati</taxon>
        <taxon>Pseudomonadota</taxon>
        <taxon>Alphaproteobacteria</taxon>
        <taxon>Sphingomonadales</taxon>
        <taxon>Sphingomonadaceae</taxon>
        <taxon>Parasphingorhabdus</taxon>
    </lineage>
</organism>
<dbReference type="RefSeq" id="WP_168818190.1">
    <property type="nucleotide sequence ID" value="NZ_CP051217.1"/>
</dbReference>
<accession>A0A6H2DL13</accession>
<dbReference type="KEGG" id="phao:HF685_02685"/>
<name>A0A6H2DL13_9SPHN</name>
<evidence type="ECO:0000313" key="1">
    <source>
        <dbReference type="EMBL" id="QJB68346.1"/>
    </source>
</evidence>
<evidence type="ECO:0000313" key="2">
    <source>
        <dbReference type="Proteomes" id="UP000501600"/>
    </source>
</evidence>
<gene>
    <name evidence="1" type="ORF">HF685_02685</name>
</gene>
<dbReference type="AlphaFoldDB" id="A0A6H2DL13"/>
<keyword evidence="2" id="KW-1185">Reference proteome</keyword>
<proteinExistence type="predicted"/>
<protein>
    <recommendedName>
        <fullName evidence="3">Phage shock protein B</fullName>
    </recommendedName>
</protein>
<dbReference type="EMBL" id="CP051217">
    <property type="protein sequence ID" value="QJB68346.1"/>
    <property type="molecule type" value="Genomic_DNA"/>
</dbReference>